<dbReference type="RefSeq" id="WP_111491709.1">
    <property type="nucleotide sequence ID" value="NZ_CP031264.1"/>
</dbReference>
<dbReference type="PANTHER" id="PTHR34704">
    <property type="entry name" value="ATPASE"/>
    <property type="match status" value="1"/>
</dbReference>
<evidence type="ECO:0000313" key="2">
    <source>
        <dbReference type="Proteomes" id="UP000249340"/>
    </source>
</evidence>
<dbReference type="AlphaFoldDB" id="A0A345SVL4"/>
<accession>A0A345SVL4</accession>
<keyword evidence="2" id="KW-1185">Reference proteome</keyword>
<dbReference type="Proteomes" id="UP000249340">
    <property type="component" value="Chromosome"/>
</dbReference>
<sequence>MEHAPHPKPAQIFDRDAAWAQLSAFAADPRPGPTLGVVAGRSRQGKTLLLEALTRAAGGFYFAAQEAAETESLHRLAEELARYTGAPRPARPLHWDDAVDALLGLGRLQPTPVVLDEFPHLVRQSPALPSVLLAAYRRAQDAPQGDRARTRLLLSGSDLPVMHRLFGATSPLHGLAALRLTVPPLDFRQTAALWGAADPRLAALVHAVVGGTPAYRYAYVCGDTPAGPDDFDDWVCRTVLDPRRPLFHEAAHLVEEEPALTDRGVCHSVLAAVATGHTTRGGIAAHLGLRLEDVSHALVPLQDCGLLHGQPDALHPHRTHLSLTEPLLAFEHAVLRPHRSRLEQQPAAEVWRELRPAFDSRIMAAHFAGLCRAWAVAHAGPGTFPGTVATAAPGTLTDPATGAAVTVDIAVRGRADRRPGALLSLGTARWSEPLDLPHLDRLRHARALLAAQGEDTAGTLLACYGAAGFTPALRAAAARGEALLVDLDRLHHGP</sequence>
<dbReference type="SUPFAM" id="SSF52540">
    <property type="entry name" value="P-loop containing nucleoside triphosphate hydrolases"/>
    <property type="match status" value="1"/>
</dbReference>
<reference evidence="2" key="1">
    <citation type="submission" date="2018-07" db="EMBL/GenBank/DDBJ databases">
        <title>Streptacidiphilus bronchialis DSM 106435 chromosome.</title>
        <authorList>
            <person name="Batra D."/>
            <person name="Gulvik C.A."/>
        </authorList>
    </citation>
    <scope>NUCLEOTIDE SEQUENCE [LARGE SCALE GENOMIC DNA]</scope>
    <source>
        <strain evidence="2">DSM 106435</strain>
    </source>
</reference>
<dbReference type="InterPro" id="IPR027417">
    <property type="entry name" value="P-loop_NTPase"/>
</dbReference>
<dbReference type="EMBL" id="CP031264">
    <property type="protein sequence ID" value="AXI77769.1"/>
    <property type="molecule type" value="Genomic_DNA"/>
</dbReference>
<protein>
    <submittedName>
        <fullName evidence="1">ArsR family transcriptional regulator</fullName>
    </submittedName>
</protein>
<dbReference type="KEGG" id="stri:C7M71_010320"/>
<dbReference type="OrthoDB" id="9813134at2"/>
<gene>
    <name evidence="1" type="ORF">C7M71_010320</name>
</gene>
<proteinExistence type="predicted"/>
<dbReference type="PANTHER" id="PTHR34704:SF2">
    <property type="entry name" value="ATPASE"/>
    <property type="match status" value="1"/>
</dbReference>
<dbReference type="Gene3D" id="3.40.50.300">
    <property type="entry name" value="P-loop containing nucleotide triphosphate hydrolases"/>
    <property type="match status" value="1"/>
</dbReference>
<evidence type="ECO:0000313" key="1">
    <source>
        <dbReference type="EMBL" id="AXI77769.1"/>
    </source>
</evidence>
<organism evidence="1 2">
    <name type="scientific">Peterkaempfera bronchialis</name>
    <dbReference type="NCBI Taxonomy" id="2126346"/>
    <lineage>
        <taxon>Bacteria</taxon>
        <taxon>Bacillati</taxon>
        <taxon>Actinomycetota</taxon>
        <taxon>Actinomycetes</taxon>
        <taxon>Kitasatosporales</taxon>
        <taxon>Streptomycetaceae</taxon>
        <taxon>Peterkaempfera</taxon>
    </lineage>
</organism>
<name>A0A345SVL4_9ACTN</name>